<organism evidence="2 3">
    <name type="scientific">Psychromonas arctica</name>
    <dbReference type="NCBI Taxonomy" id="168275"/>
    <lineage>
        <taxon>Bacteria</taxon>
        <taxon>Pseudomonadati</taxon>
        <taxon>Pseudomonadota</taxon>
        <taxon>Gammaproteobacteria</taxon>
        <taxon>Alteromonadales</taxon>
        <taxon>Psychromonadaceae</taxon>
        <taxon>Psychromonas</taxon>
    </lineage>
</organism>
<dbReference type="Pfam" id="PF07866">
    <property type="entry name" value="DUF1653"/>
    <property type="match status" value="1"/>
</dbReference>
<reference evidence="2 3" key="1">
    <citation type="submission" date="2024-02" db="EMBL/GenBank/DDBJ databases">
        <title>Bacteria isolated from the canopy kelp, Nereocystis luetkeana.</title>
        <authorList>
            <person name="Pfister C.A."/>
            <person name="Younker I.T."/>
            <person name="Light S.H."/>
        </authorList>
    </citation>
    <scope>NUCLEOTIDE SEQUENCE [LARGE SCALE GENOMIC DNA]</scope>
    <source>
        <strain evidence="2 3">TI.2.07</strain>
    </source>
</reference>
<dbReference type="RefSeq" id="WP_341628551.1">
    <property type="nucleotide sequence ID" value="NZ_JBAKBA010000032.1"/>
</dbReference>
<dbReference type="EMBL" id="JBAKBA010000032">
    <property type="protein sequence ID" value="MEL0660062.1"/>
    <property type="molecule type" value="Genomic_DNA"/>
</dbReference>
<protein>
    <submittedName>
        <fullName evidence="2">DUF1653 domain-containing protein</fullName>
    </submittedName>
</protein>
<keyword evidence="3" id="KW-1185">Reference proteome</keyword>
<dbReference type="Proteomes" id="UP001366060">
    <property type="component" value="Unassembled WGS sequence"/>
</dbReference>
<evidence type="ECO:0000313" key="3">
    <source>
        <dbReference type="Proteomes" id="UP001366060"/>
    </source>
</evidence>
<dbReference type="Gene3D" id="2.30.30.320">
    <property type="entry name" value="DUF1653-like domain"/>
    <property type="match status" value="1"/>
</dbReference>
<sequence length="73" mass="8543">MSTQLQIGKYQHYKGSFYQVEDIAIHSETEEKMVVYRPLYGEGLLWVRPLAMFLEQVEVEGKSQPRFAYVGLE</sequence>
<proteinExistence type="predicted"/>
<gene>
    <name evidence="2" type="ORF">V6255_13050</name>
</gene>
<dbReference type="InterPro" id="IPR037135">
    <property type="entry name" value="DUF1653-like_dom_sf"/>
</dbReference>
<comment type="caution">
    <text evidence="2">The sequence shown here is derived from an EMBL/GenBank/DDBJ whole genome shotgun (WGS) entry which is preliminary data.</text>
</comment>
<feature type="domain" description="DUF1653" evidence="1">
    <location>
        <begin position="8"/>
        <end position="69"/>
    </location>
</feature>
<accession>A0ABU9HDS2</accession>
<evidence type="ECO:0000313" key="2">
    <source>
        <dbReference type="EMBL" id="MEL0660062.1"/>
    </source>
</evidence>
<name>A0ABU9HDS2_9GAMM</name>
<evidence type="ECO:0000259" key="1">
    <source>
        <dbReference type="Pfam" id="PF07866"/>
    </source>
</evidence>
<dbReference type="InterPro" id="IPR023387">
    <property type="entry name" value="DUF1653-like_dom"/>
</dbReference>